<name>A0A3G9JAN1_9FIRM</name>
<dbReference type="InParanoid" id="A0A3G9JAN1"/>
<protein>
    <submittedName>
        <fullName evidence="1">Uncharacterized protein</fullName>
    </submittedName>
</protein>
<dbReference type="RefSeq" id="WP_125118395.1">
    <property type="nucleotide sequence ID" value="NZ_AP019309.1"/>
</dbReference>
<dbReference type="EMBL" id="AP019309">
    <property type="protein sequence ID" value="BBH25445.1"/>
    <property type="molecule type" value="Genomic_DNA"/>
</dbReference>
<dbReference type="KEGG" id="ebm:SG0102_03790"/>
<keyword evidence="2" id="KW-1185">Reference proteome</keyword>
<dbReference type="OrthoDB" id="32134at2"/>
<accession>A0A3G9JAN1</accession>
<dbReference type="AlphaFoldDB" id="A0A3G9JAN1"/>
<proteinExistence type="predicted"/>
<gene>
    <name evidence="1" type="ORF">SG0102_03790</name>
</gene>
<evidence type="ECO:0000313" key="1">
    <source>
        <dbReference type="EMBL" id="BBH25445.1"/>
    </source>
</evidence>
<reference evidence="1 2" key="1">
    <citation type="submission" date="2018-11" db="EMBL/GenBank/DDBJ databases">
        <title>Novel Erysipelotrichaceae bacterium isolated from small intestine of a swine.</title>
        <authorList>
            <person name="Kim J.S."/>
            <person name="Choe H."/>
            <person name="Lee Y.R."/>
            <person name="Kim K.M."/>
            <person name="Park D.S."/>
        </authorList>
    </citation>
    <scope>NUCLEOTIDE SEQUENCE [LARGE SCALE GENOMIC DNA]</scope>
    <source>
        <strain evidence="1 2">SG0102</strain>
    </source>
</reference>
<dbReference type="Proteomes" id="UP000268059">
    <property type="component" value="Chromosome"/>
</dbReference>
<sequence>MKHTKKTLMIVLFVVVVVGLITVLGKKAHKNKDPYESLFKMFPERKIDVASMMDQTTKHRYYVYIYNPQQKGSQALEKTVNDAVQYNSSLYFLNVNENLNAIKKFDWQTFNTQNDREIGKVVNGKIIYNKGESADRYIKTTKKDPYGDRIVYTIQKYTKDYATYNIKARPGKVYARITRPWINYRQYQKGKLTLGGGPTLLEINKKKIVHFAYDTKEITAVMKQWEKENS</sequence>
<organism evidence="1 2">
    <name type="scientific">Intestinibaculum porci</name>
    <dbReference type="NCBI Taxonomy" id="2487118"/>
    <lineage>
        <taxon>Bacteria</taxon>
        <taxon>Bacillati</taxon>
        <taxon>Bacillota</taxon>
        <taxon>Erysipelotrichia</taxon>
        <taxon>Erysipelotrichales</taxon>
        <taxon>Erysipelotrichaceae</taxon>
        <taxon>Intestinibaculum</taxon>
    </lineage>
</organism>
<evidence type="ECO:0000313" key="2">
    <source>
        <dbReference type="Proteomes" id="UP000268059"/>
    </source>
</evidence>